<keyword evidence="3" id="KW-1185">Reference proteome</keyword>
<evidence type="ECO:0000313" key="2">
    <source>
        <dbReference type="EMBL" id="TCJ20440.1"/>
    </source>
</evidence>
<dbReference type="AlphaFoldDB" id="A0A4R1BRS3"/>
<comment type="caution">
    <text evidence="2">The sequence shown here is derived from an EMBL/GenBank/DDBJ whole genome shotgun (WGS) entry which is preliminary data.</text>
</comment>
<organism evidence="2 3">
    <name type="scientific">Rubrobacter taiwanensis</name>
    <dbReference type="NCBI Taxonomy" id="185139"/>
    <lineage>
        <taxon>Bacteria</taxon>
        <taxon>Bacillati</taxon>
        <taxon>Actinomycetota</taxon>
        <taxon>Rubrobacteria</taxon>
        <taxon>Rubrobacterales</taxon>
        <taxon>Rubrobacteraceae</taxon>
        <taxon>Rubrobacter</taxon>
    </lineage>
</organism>
<keyword evidence="1" id="KW-0812">Transmembrane</keyword>
<keyword evidence="1" id="KW-0472">Membrane</keyword>
<feature type="transmembrane region" description="Helical" evidence="1">
    <location>
        <begin position="6"/>
        <end position="32"/>
    </location>
</feature>
<reference evidence="2 3" key="1">
    <citation type="submission" date="2019-03" db="EMBL/GenBank/DDBJ databases">
        <title>Whole genome sequence of a novel Rubrobacter taiwanensis strain, isolated from Yellowstone National Park.</title>
        <authorList>
            <person name="Freed S."/>
            <person name="Ramaley R.F."/>
            <person name="Kyndt J.A."/>
        </authorList>
    </citation>
    <scope>NUCLEOTIDE SEQUENCE [LARGE SCALE GENOMIC DNA]</scope>
    <source>
        <strain evidence="2 3">Yellowstone</strain>
    </source>
</reference>
<evidence type="ECO:0000313" key="3">
    <source>
        <dbReference type="Proteomes" id="UP000295244"/>
    </source>
</evidence>
<name>A0A4R1BRS3_9ACTN</name>
<accession>A0A4R1BRS3</accession>
<keyword evidence="1" id="KW-1133">Transmembrane helix</keyword>
<sequence length="72" mass="7755">MGKSWYMIPVTLIVAVLNPYLGLVAGAISTFFAHLRGEPVTRNILAAVTLLILLYVLALVLGYVPEDGEIAL</sequence>
<dbReference type="EMBL" id="SKBU01000003">
    <property type="protein sequence ID" value="TCJ20440.1"/>
    <property type="molecule type" value="Genomic_DNA"/>
</dbReference>
<dbReference type="Proteomes" id="UP000295244">
    <property type="component" value="Unassembled WGS sequence"/>
</dbReference>
<protein>
    <submittedName>
        <fullName evidence="2">Uncharacterized protein</fullName>
    </submittedName>
</protein>
<feature type="transmembrane region" description="Helical" evidence="1">
    <location>
        <begin position="44"/>
        <end position="64"/>
    </location>
</feature>
<evidence type="ECO:0000256" key="1">
    <source>
        <dbReference type="SAM" id="Phobius"/>
    </source>
</evidence>
<gene>
    <name evidence="2" type="ORF">E0L93_01040</name>
</gene>
<dbReference type="RefSeq" id="WP_132687354.1">
    <property type="nucleotide sequence ID" value="NZ_SKBU01000003.1"/>
</dbReference>
<proteinExistence type="predicted"/>